<dbReference type="GO" id="GO:0016787">
    <property type="term" value="F:hydrolase activity"/>
    <property type="evidence" value="ECO:0007669"/>
    <property type="project" value="UniProtKB-KW"/>
</dbReference>
<dbReference type="Gene3D" id="3.40.50.1820">
    <property type="entry name" value="alpha/beta hydrolase"/>
    <property type="match status" value="1"/>
</dbReference>
<evidence type="ECO:0000259" key="3">
    <source>
        <dbReference type="Pfam" id="PF02230"/>
    </source>
</evidence>
<keyword evidence="2" id="KW-0378">Hydrolase</keyword>
<dbReference type="AlphaFoldDB" id="A0A261FUT0"/>
<dbReference type="PANTHER" id="PTHR10655">
    <property type="entry name" value="LYSOPHOSPHOLIPASE-RELATED"/>
    <property type="match status" value="1"/>
</dbReference>
<evidence type="ECO:0000256" key="2">
    <source>
        <dbReference type="ARBA" id="ARBA00022801"/>
    </source>
</evidence>
<proteinExistence type="inferred from homology"/>
<evidence type="ECO:0000313" key="4">
    <source>
        <dbReference type="EMBL" id="OZG62919.1"/>
    </source>
</evidence>
<dbReference type="OrthoDB" id="9780848at2"/>
<protein>
    <submittedName>
        <fullName evidence="4">Phospholipase</fullName>
    </submittedName>
</protein>
<dbReference type="InterPro" id="IPR050565">
    <property type="entry name" value="LYPA1-2/EST-like"/>
</dbReference>
<comment type="similarity">
    <text evidence="1">Belongs to the AB hydrolase superfamily. AB hydrolase 2 family.</text>
</comment>
<accession>A0A261FUT0</accession>
<reference evidence="4 5" key="1">
    <citation type="journal article" date="2017" name="BMC Genomics">
        <title>Comparative genomic and phylogenomic analyses of the Bifidobacteriaceae family.</title>
        <authorList>
            <person name="Lugli G.A."/>
            <person name="Milani C."/>
            <person name="Turroni F."/>
            <person name="Duranti S."/>
            <person name="Mancabelli L."/>
            <person name="Mangifesta M."/>
            <person name="Ferrario C."/>
            <person name="Modesto M."/>
            <person name="Mattarelli P."/>
            <person name="Jiri K."/>
            <person name="van Sinderen D."/>
            <person name="Ventura M."/>
        </authorList>
    </citation>
    <scope>NUCLEOTIDE SEQUENCE [LARGE SCALE GENOMIC DNA]</scope>
    <source>
        <strain evidence="4 5">DSM 100202</strain>
    </source>
</reference>
<organism evidence="4 5">
    <name type="scientific">Bifidobacterium hapali</name>
    <dbReference type="NCBI Taxonomy" id="1630172"/>
    <lineage>
        <taxon>Bacteria</taxon>
        <taxon>Bacillati</taxon>
        <taxon>Actinomycetota</taxon>
        <taxon>Actinomycetes</taxon>
        <taxon>Bifidobacteriales</taxon>
        <taxon>Bifidobacteriaceae</taxon>
        <taxon>Bifidobacterium</taxon>
    </lineage>
</organism>
<feature type="domain" description="Phospholipase/carboxylesterase/thioesterase" evidence="3">
    <location>
        <begin position="38"/>
        <end position="236"/>
    </location>
</feature>
<dbReference type="Pfam" id="PF02230">
    <property type="entry name" value="Abhydrolase_2"/>
    <property type="match status" value="1"/>
</dbReference>
<dbReference type="Proteomes" id="UP000216074">
    <property type="component" value="Unassembled WGS sequence"/>
</dbReference>
<name>A0A261FUT0_9BIFI</name>
<dbReference type="EMBL" id="MWWY01000043">
    <property type="protein sequence ID" value="OZG62919.1"/>
    <property type="molecule type" value="Genomic_DNA"/>
</dbReference>
<keyword evidence="5" id="KW-1185">Reference proteome</keyword>
<evidence type="ECO:0000256" key="1">
    <source>
        <dbReference type="ARBA" id="ARBA00006499"/>
    </source>
</evidence>
<gene>
    <name evidence="4" type="ORF">BHAP_2022</name>
</gene>
<dbReference type="InterPro" id="IPR029058">
    <property type="entry name" value="AB_hydrolase_fold"/>
</dbReference>
<dbReference type="InterPro" id="IPR003140">
    <property type="entry name" value="PLipase/COase/thioEstase"/>
</dbReference>
<dbReference type="SUPFAM" id="SSF53474">
    <property type="entry name" value="alpha/beta-Hydrolases"/>
    <property type="match status" value="1"/>
</dbReference>
<dbReference type="PANTHER" id="PTHR10655:SF17">
    <property type="entry name" value="LYSOPHOSPHOLIPASE-LIKE PROTEIN 1"/>
    <property type="match status" value="1"/>
</dbReference>
<sequence length="237" mass="26839">MQLRYISQINNNEITNNQVTSNAANTNANATADVLDDRLFIMFHGYGNDEHEMIRIIDAVYKAEQQVSCPVTSPLLAPQPSYLSFHGTYDRPYMGGAYWYPDGCTVEKRRRACEQVSNAVVSLLDSTMFTHRRKILVGFSQGGYLAYRMIVDHPTMFDAAILLSPSFKGENHTTSLTSPTRIFLAYGANDRTIPHDDQLTARRVLNAAGHLEYHEYRGMAHVICDQEINDIHDFLSR</sequence>
<comment type="caution">
    <text evidence="4">The sequence shown here is derived from an EMBL/GenBank/DDBJ whole genome shotgun (WGS) entry which is preliminary data.</text>
</comment>
<evidence type="ECO:0000313" key="5">
    <source>
        <dbReference type="Proteomes" id="UP000216074"/>
    </source>
</evidence>